<sequence length="154" mass="18082">MSIISADDIHLNSRTFVLPGEVEKVLDLSAARLAVVRDNLEMALREKRVEFEKYIKEEKKGFDAFRLREVRDILTLDDLKEKVDTVNAIYETLEKCSKEAKAINIDEQLLQIDISNFQTLAVIIEKMDPVEKLWKTAYEFEKNHEIWMLVHLWT</sequence>
<protein>
    <recommendedName>
        <fullName evidence="4">Dynein heavy chain linker domain-containing protein</fullName>
    </recommendedName>
</protein>
<reference evidence="3" key="1">
    <citation type="submission" date="2013-02" db="EMBL/GenBank/DDBJ databases">
        <authorList>
            <person name="Hughes D."/>
        </authorList>
    </citation>
    <scope>NUCLEOTIDE SEQUENCE</scope>
    <source>
        <strain>Durham</strain>
        <strain evidence="3">NC isolate 2 -- Noor lab</strain>
    </source>
</reference>
<dbReference type="EnsemblMetazoa" id="MESCA007179-RA">
    <property type="protein sequence ID" value="MESCA007179-PA"/>
    <property type="gene ID" value="MESCA007179"/>
</dbReference>
<name>T1GTY0_MEGSC</name>
<dbReference type="AlphaFoldDB" id="T1GTY0"/>
<evidence type="ECO:0000256" key="1">
    <source>
        <dbReference type="SAM" id="Coils"/>
    </source>
</evidence>
<accession>T1GTY0</accession>
<dbReference type="Proteomes" id="UP000015102">
    <property type="component" value="Unassembled WGS sequence"/>
</dbReference>
<evidence type="ECO:0000313" key="2">
    <source>
        <dbReference type="EnsemblMetazoa" id="MESCA007179-PA"/>
    </source>
</evidence>
<dbReference type="EMBL" id="CAQQ02393639">
    <property type="status" value="NOT_ANNOTATED_CDS"/>
    <property type="molecule type" value="Genomic_DNA"/>
</dbReference>
<dbReference type="HOGENOM" id="CLU_1706288_0_0_1"/>
<feature type="coiled-coil region" evidence="1">
    <location>
        <begin position="37"/>
        <end position="96"/>
    </location>
</feature>
<proteinExistence type="predicted"/>
<keyword evidence="1" id="KW-0175">Coiled coil</keyword>
<evidence type="ECO:0000313" key="3">
    <source>
        <dbReference type="Proteomes" id="UP000015102"/>
    </source>
</evidence>
<keyword evidence="3" id="KW-1185">Reference proteome</keyword>
<evidence type="ECO:0008006" key="4">
    <source>
        <dbReference type="Google" id="ProtNLM"/>
    </source>
</evidence>
<reference evidence="2" key="2">
    <citation type="submission" date="2015-06" db="UniProtKB">
        <authorList>
            <consortium name="EnsemblMetazoa"/>
        </authorList>
    </citation>
    <scope>IDENTIFICATION</scope>
</reference>
<dbReference type="STRING" id="36166.T1GTY0"/>
<organism evidence="2 3">
    <name type="scientific">Megaselia scalaris</name>
    <name type="common">Humpbacked fly</name>
    <name type="synonym">Phora scalaris</name>
    <dbReference type="NCBI Taxonomy" id="36166"/>
    <lineage>
        <taxon>Eukaryota</taxon>
        <taxon>Metazoa</taxon>
        <taxon>Ecdysozoa</taxon>
        <taxon>Arthropoda</taxon>
        <taxon>Hexapoda</taxon>
        <taxon>Insecta</taxon>
        <taxon>Pterygota</taxon>
        <taxon>Neoptera</taxon>
        <taxon>Endopterygota</taxon>
        <taxon>Diptera</taxon>
        <taxon>Brachycera</taxon>
        <taxon>Muscomorpha</taxon>
        <taxon>Platypezoidea</taxon>
        <taxon>Phoridae</taxon>
        <taxon>Megaseliini</taxon>
        <taxon>Megaselia</taxon>
    </lineage>
</organism>